<feature type="region of interest" description="Disordered" evidence="1">
    <location>
        <begin position="39"/>
        <end position="58"/>
    </location>
</feature>
<evidence type="ECO:0000313" key="3">
    <source>
        <dbReference type="EMBL" id="WFP92115.1"/>
    </source>
</evidence>
<reference evidence="2" key="1">
    <citation type="submission" date="2022-06" db="EMBL/GenBank/DDBJ databases">
        <title>Physiological and biochemical characterization and genomic elucidation of a strain of the genus Ensifer adhaerens M8 that combines arsenic oxidation and chromium reduction.</title>
        <authorList>
            <person name="Li X."/>
            <person name="Yu c."/>
        </authorList>
    </citation>
    <scope>NUCLEOTIDE SEQUENCE</scope>
    <source>
        <strain evidence="2">M8</strain>
    </source>
</reference>
<protein>
    <submittedName>
        <fullName evidence="2">Uncharacterized protein</fullName>
    </submittedName>
</protein>
<dbReference type="EMBL" id="CP121308">
    <property type="protein sequence ID" value="WFP92115.1"/>
    <property type="molecule type" value="Genomic_DNA"/>
</dbReference>
<sequence length="58" mass="6446">MEKEYNWGFCSLAGERRWVGAEYAGKLAFPKAADFRTERSSNSGHPVKFSSSFLVNGA</sequence>
<accession>A0A9Q8YA06</accession>
<dbReference type="EMBL" id="CP098807">
    <property type="protein sequence ID" value="USJ24751.1"/>
    <property type="molecule type" value="Genomic_DNA"/>
</dbReference>
<dbReference type="Proteomes" id="UP001055460">
    <property type="component" value="Chromosome"/>
</dbReference>
<reference evidence="3 5" key="2">
    <citation type="submission" date="2023-03" db="EMBL/GenBank/DDBJ databases">
        <title>Comparative genome and transcriptome analysis combination mining strategies for increasing vitamin B12 production of Ensifer adhaerens strain.</title>
        <authorList>
            <person name="Yongheng L."/>
        </authorList>
    </citation>
    <scope>NUCLEOTIDE SEQUENCE [LARGE SCALE GENOMIC DNA]</scope>
    <source>
        <strain evidence="3 5">Casida A-T305</strain>
    </source>
</reference>
<keyword evidence="5" id="KW-1185">Reference proteome</keyword>
<dbReference type="RefSeq" id="WP_156552957.1">
    <property type="nucleotide sequence ID" value="NZ_CAXURO020000001.1"/>
</dbReference>
<evidence type="ECO:0000313" key="2">
    <source>
        <dbReference type="EMBL" id="USJ24751.1"/>
    </source>
</evidence>
<evidence type="ECO:0000313" key="5">
    <source>
        <dbReference type="Proteomes" id="UP001214094"/>
    </source>
</evidence>
<evidence type="ECO:0000313" key="4">
    <source>
        <dbReference type="Proteomes" id="UP001055460"/>
    </source>
</evidence>
<evidence type="ECO:0000256" key="1">
    <source>
        <dbReference type="SAM" id="MobiDB-lite"/>
    </source>
</evidence>
<dbReference type="AlphaFoldDB" id="A0A9Q8YA06"/>
<dbReference type="Proteomes" id="UP001214094">
    <property type="component" value="Chromosome"/>
</dbReference>
<organism evidence="2 4">
    <name type="scientific">Ensifer adhaerens</name>
    <name type="common">Sinorhizobium morelense</name>
    <dbReference type="NCBI Taxonomy" id="106592"/>
    <lineage>
        <taxon>Bacteria</taxon>
        <taxon>Pseudomonadati</taxon>
        <taxon>Pseudomonadota</taxon>
        <taxon>Alphaproteobacteria</taxon>
        <taxon>Hyphomicrobiales</taxon>
        <taxon>Rhizobiaceae</taxon>
        <taxon>Sinorhizobium/Ensifer group</taxon>
        <taxon>Ensifer</taxon>
    </lineage>
</organism>
<gene>
    <name evidence="2" type="ORF">NE863_07240</name>
    <name evidence="3" type="ORF">P4B07_07075</name>
</gene>
<proteinExistence type="predicted"/>
<feature type="compositionally biased region" description="Polar residues" evidence="1">
    <location>
        <begin position="40"/>
        <end position="58"/>
    </location>
</feature>
<dbReference type="GeneID" id="42983302"/>
<name>A0A9Q8YA06_ENSAD</name>